<dbReference type="GO" id="GO:0046872">
    <property type="term" value="F:metal ion binding"/>
    <property type="evidence" value="ECO:0007669"/>
    <property type="project" value="InterPro"/>
</dbReference>
<evidence type="ECO:0000313" key="3">
    <source>
        <dbReference type="EMBL" id="PQA58488.1"/>
    </source>
</evidence>
<dbReference type="OrthoDB" id="9811314at2"/>
<evidence type="ECO:0000259" key="1">
    <source>
        <dbReference type="Pfam" id="PF00675"/>
    </source>
</evidence>
<accession>A0A2S7ILI3</accession>
<proteinExistence type="predicted"/>
<evidence type="ECO:0000313" key="4">
    <source>
        <dbReference type="Proteomes" id="UP000239590"/>
    </source>
</evidence>
<keyword evidence="4" id="KW-1185">Reference proteome</keyword>
<dbReference type="InterPro" id="IPR007863">
    <property type="entry name" value="Peptidase_M16_C"/>
</dbReference>
<dbReference type="Proteomes" id="UP000239590">
    <property type="component" value="Unassembled WGS sequence"/>
</dbReference>
<dbReference type="RefSeq" id="WP_104709704.1">
    <property type="nucleotide sequence ID" value="NZ_PTRA01000001.1"/>
</dbReference>
<name>A0A2S7ILI3_9BACT</name>
<feature type="domain" description="Peptidase M16 C-terminal" evidence="2">
    <location>
        <begin position="187"/>
        <end position="362"/>
    </location>
</feature>
<dbReference type="InterPro" id="IPR011249">
    <property type="entry name" value="Metalloenz_LuxS/M16"/>
</dbReference>
<gene>
    <name evidence="3" type="ORF">C5O19_02100</name>
</gene>
<comment type="caution">
    <text evidence="3">The sequence shown here is derived from an EMBL/GenBank/DDBJ whole genome shotgun (WGS) entry which is preliminary data.</text>
</comment>
<dbReference type="AlphaFoldDB" id="A0A2S7ILI3"/>
<protein>
    <submittedName>
        <fullName evidence="3">Peptidase M16</fullName>
    </submittedName>
</protein>
<dbReference type="PANTHER" id="PTHR11851">
    <property type="entry name" value="METALLOPROTEASE"/>
    <property type="match status" value="1"/>
</dbReference>
<feature type="domain" description="Peptidase M16 N-terminal" evidence="1">
    <location>
        <begin position="42"/>
        <end position="176"/>
    </location>
</feature>
<dbReference type="Pfam" id="PF05193">
    <property type="entry name" value="Peptidase_M16_C"/>
    <property type="match status" value="1"/>
</dbReference>
<dbReference type="Gene3D" id="3.30.830.10">
    <property type="entry name" value="Metalloenzyme, LuxS/M16 peptidase-like"/>
    <property type="match status" value="2"/>
</dbReference>
<sequence length="454" mass="50387">MKKILFFLLLALPGFSQNFKLPRYEKLVLPNGLTLMLMEQHEVPVLAVSVGLPAGAVYDGAQYGLANLTAESLKFGTKSFPKALLDEKLDFLGAQLSTYATLETALLTSSFAVKDQETVWPMIKEVLVNPAFDASEFEKRKSRLLVELKQAKQRPSAVLGEYFNHFYYGNQPYGSPADGTPESIGGITLDQVKNFYRTHYQPNGTVVSVVGDFNTAAMKAKLTTLFKDWKKGTAATQPPALKAVPSQSRVLLVNKENATETQIMIGQKGVPMNNPDYVGIEVVNTVLGARFTSWLVDELRVNHGYTYGVRSSFDMKKAGGTFVIRTFTLTKTTIPAIDLALEVIGRLYTKGIDEKLLASAKNYVKGQFPPRFETPAQLASLLTTMFTYGLNDSYINDFQAKVDALNVDSVKRIIQTYFPKDHFQLVLIGKTAEYREAAKKYGEVSEKQIETPGY</sequence>
<dbReference type="InterPro" id="IPR050361">
    <property type="entry name" value="MPP/UQCRC_Complex"/>
</dbReference>
<reference evidence="4" key="1">
    <citation type="submission" date="2018-02" db="EMBL/GenBank/DDBJ databases">
        <title>Genome sequencing of Solimonas sp. HR-BB.</title>
        <authorList>
            <person name="Lee Y."/>
            <person name="Jeon C.O."/>
        </authorList>
    </citation>
    <scope>NUCLEOTIDE SEQUENCE [LARGE SCALE GENOMIC DNA]</scope>
    <source>
        <strain evidence="4">HR-U</strain>
    </source>
</reference>
<dbReference type="EMBL" id="PTRA01000001">
    <property type="protein sequence ID" value="PQA58488.1"/>
    <property type="molecule type" value="Genomic_DNA"/>
</dbReference>
<dbReference type="InterPro" id="IPR011765">
    <property type="entry name" value="Pept_M16_N"/>
</dbReference>
<dbReference type="Pfam" id="PF00675">
    <property type="entry name" value="Peptidase_M16"/>
    <property type="match status" value="1"/>
</dbReference>
<organism evidence="3 4">
    <name type="scientific">Siphonobacter curvatus</name>
    <dbReference type="NCBI Taxonomy" id="2094562"/>
    <lineage>
        <taxon>Bacteria</taxon>
        <taxon>Pseudomonadati</taxon>
        <taxon>Bacteroidota</taxon>
        <taxon>Cytophagia</taxon>
        <taxon>Cytophagales</taxon>
        <taxon>Cytophagaceae</taxon>
        <taxon>Siphonobacter</taxon>
    </lineage>
</organism>
<dbReference type="PANTHER" id="PTHR11851:SF224">
    <property type="entry name" value="PROCESSING PROTEASE"/>
    <property type="match status" value="1"/>
</dbReference>
<evidence type="ECO:0000259" key="2">
    <source>
        <dbReference type="Pfam" id="PF05193"/>
    </source>
</evidence>
<dbReference type="SUPFAM" id="SSF63411">
    <property type="entry name" value="LuxS/MPP-like metallohydrolase"/>
    <property type="match status" value="2"/>
</dbReference>